<sequence length="76" mass="8422">MQMRAACISSRLMNPFRIGTPAAIPPKMLPCVCLCTREDQSAIRSSKCGISQACISKLIDFFFFAICLCTLVYILI</sequence>
<dbReference type="EMBL" id="KI630517">
    <property type="protein sequence ID" value="EYU37436.1"/>
    <property type="molecule type" value="Genomic_DNA"/>
</dbReference>
<dbReference type="Proteomes" id="UP000030748">
    <property type="component" value="Unassembled WGS sequence"/>
</dbReference>
<evidence type="ECO:0000313" key="3">
    <source>
        <dbReference type="Proteomes" id="UP000030748"/>
    </source>
</evidence>
<feature type="transmembrane region" description="Helical" evidence="1">
    <location>
        <begin position="54"/>
        <end position="75"/>
    </location>
</feature>
<proteinExistence type="predicted"/>
<organism evidence="2 3">
    <name type="scientific">Erythranthe guttata</name>
    <name type="common">Yellow monkey flower</name>
    <name type="synonym">Mimulus guttatus</name>
    <dbReference type="NCBI Taxonomy" id="4155"/>
    <lineage>
        <taxon>Eukaryota</taxon>
        <taxon>Viridiplantae</taxon>
        <taxon>Streptophyta</taxon>
        <taxon>Embryophyta</taxon>
        <taxon>Tracheophyta</taxon>
        <taxon>Spermatophyta</taxon>
        <taxon>Magnoliopsida</taxon>
        <taxon>eudicotyledons</taxon>
        <taxon>Gunneridae</taxon>
        <taxon>Pentapetalae</taxon>
        <taxon>asterids</taxon>
        <taxon>lamiids</taxon>
        <taxon>Lamiales</taxon>
        <taxon>Phrymaceae</taxon>
        <taxon>Erythranthe</taxon>
    </lineage>
</organism>
<keyword evidence="1" id="KW-0472">Membrane</keyword>
<evidence type="ECO:0000313" key="2">
    <source>
        <dbReference type="EMBL" id="EYU37436.1"/>
    </source>
</evidence>
<dbReference type="AlphaFoldDB" id="A0A022RB31"/>
<gene>
    <name evidence="2" type="ORF">MIMGU_mgv11b017020mg</name>
</gene>
<protein>
    <submittedName>
        <fullName evidence="2">Uncharacterized protein</fullName>
    </submittedName>
</protein>
<accession>A0A022RB31</accession>
<keyword evidence="3" id="KW-1185">Reference proteome</keyword>
<keyword evidence="1" id="KW-1133">Transmembrane helix</keyword>
<keyword evidence="1" id="KW-0812">Transmembrane</keyword>
<evidence type="ECO:0000256" key="1">
    <source>
        <dbReference type="SAM" id="Phobius"/>
    </source>
</evidence>
<name>A0A022RB31_ERYGU</name>
<reference evidence="2 3" key="1">
    <citation type="journal article" date="2013" name="Proc. Natl. Acad. Sci. U.S.A.">
        <title>Fine-scale variation in meiotic recombination in Mimulus inferred from population shotgun sequencing.</title>
        <authorList>
            <person name="Hellsten U."/>
            <person name="Wright K.M."/>
            <person name="Jenkins J."/>
            <person name="Shu S."/>
            <person name="Yuan Y."/>
            <person name="Wessler S.R."/>
            <person name="Schmutz J."/>
            <person name="Willis J.H."/>
            <person name="Rokhsar D.S."/>
        </authorList>
    </citation>
    <scope>NUCLEOTIDE SEQUENCE [LARGE SCALE GENOMIC DNA]</scope>
    <source>
        <strain evidence="3">cv. DUN x IM62</strain>
    </source>
</reference>